<evidence type="ECO:0000313" key="2">
    <source>
        <dbReference type="EMBL" id="KLO34674.1"/>
    </source>
</evidence>
<organism evidence="2 3">
    <name type="scientific">Mycobacterium haemophilum</name>
    <dbReference type="NCBI Taxonomy" id="29311"/>
    <lineage>
        <taxon>Bacteria</taxon>
        <taxon>Bacillati</taxon>
        <taxon>Actinomycetota</taxon>
        <taxon>Actinomycetes</taxon>
        <taxon>Mycobacteriales</taxon>
        <taxon>Mycobacteriaceae</taxon>
        <taxon>Mycobacterium</taxon>
    </lineage>
</organism>
<dbReference type="Proteomes" id="UP000036334">
    <property type="component" value="Unassembled WGS sequence"/>
</dbReference>
<feature type="transmembrane region" description="Helical" evidence="1">
    <location>
        <begin position="12"/>
        <end position="32"/>
    </location>
</feature>
<evidence type="ECO:0000313" key="3">
    <source>
        <dbReference type="Proteomes" id="UP000036334"/>
    </source>
</evidence>
<gene>
    <name evidence="2" type="ORF">ABH38_18315</name>
</gene>
<protein>
    <submittedName>
        <fullName evidence="2">Membrane protein</fullName>
    </submittedName>
</protein>
<evidence type="ECO:0000256" key="1">
    <source>
        <dbReference type="SAM" id="Phobius"/>
    </source>
</evidence>
<proteinExistence type="predicted"/>
<comment type="caution">
    <text evidence="2">The sequence shown here is derived from an EMBL/GenBank/DDBJ whole genome shotgun (WGS) entry which is preliminary data.</text>
</comment>
<dbReference type="STRING" id="1202450.B586_10550"/>
<dbReference type="PATRIC" id="fig|29311.18.peg.2552"/>
<dbReference type="AlphaFoldDB" id="A0A0I9UBC7"/>
<keyword evidence="1" id="KW-1133">Transmembrane helix</keyword>
<feature type="transmembrane region" description="Helical" evidence="1">
    <location>
        <begin position="38"/>
        <end position="56"/>
    </location>
</feature>
<keyword evidence="1" id="KW-0812">Transmembrane</keyword>
<dbReference type="EMBL" id="LDPR01000023">
    <property type="protein sequence ID" value="KLO34674.1"/>
    <property type="molecule type" value="Genomic_DNA"/>
</dbReference>
<keyword evidence="3" id="KW-1185">Reference proteome</keyword>
<keyword evidence="1" id="KW-0472">Membrane</keyword>
<sequence>MIRNRYASKPPLYGMAMVLSAIVVVAVTAYWHAGWWSLIGYAVAAIIAVIGFALAFRDLS</sequence>
<accession>A0A0I9UBC7</accession>
<reference evidence="2 3" key="1">
    <citation type="submission" date="2015-05" db="EMBL/GenBank/DDBJ databases">
        <title>Genome sequence of Mycobacterium haemophilum.</title>
        <authorList>
            <person name="Greninger A.L."/>
            <person name="Cunningham G."/>
            <person name="Miller S."/>
        </authorList>
    </citation>
    <scope>NUCLEOTIDE SEQUENCE [LARGE SCALE GENOMIC DNA]</scope>
    <source>
        <strain evidence="3">UC1</strain>
    </source>
</reference>
<name>A0A0I9UBC7_9MYCO</name>